<keyword evidence="3" id="KW-1185">Reference proteome</keyword>
<feature type="region of interest" description="Disordered" evidence="1">
    <location>
        <begin position="1"/>
        <end position="43"/>
    </location>
</feature>
<protein>
    <submittedName>
        <fullName evidence="2">Uncharacterized protein</fullName>
    </submittedName>
</protein>
<sequence>MNRVCPGHVIHSTSGVPLTRPGDPVCSSSVQGNGSKAARHQHT</sequence>
<comment type="caution">
    <text evidence="2">The sequence shown here is derived from an EMBL/GenBank/DDBJ whole genome shotgun (WGS) entry which is preliminary data.</text>
</comment>
<dbReference type="EMBL" id="JBHMFI010000002">
    <property type="protein sequence ID" value="MFB9074201.1"/>
    <property type="molecule type" value="Genomic_DNA"/>
</dbReference>
<reference evidence="2 3" key="1">
    <citation type="submission" date="2024-09" db="EMBL/GenBank/DDBJ databases">
        <authorList>
            <person name="Sun Q."/>
            <person name="Mori K."/>
        </authorList>
    </citation>
    <scope>NUCLEOTIDE SEQUENCE [LARGE SCALE GENOMIC DNA]</scope>
    <source>
        <strain evidence="2 3">CCM 7609</strain>
    </source>
</reference>
<evidence type="ECO:0000313" key="2">
    <source>
        <dbReference type="EMBL" id="MFB9074201.1"/>
    </source>
</evidence>
<name>A0ABV5G5I2_9MICC</name>
<gene>
    <name evidence="2" type="ORF">ACFFX0_24595</name>
</gene>
<evidence type="ECO:0000313" key="3">
    <source>
        <dbReference type="Proteomes" id="UP001589575"/>
    </source>
</evidence>
<dbReference type="Proteomes" id="UP001589575">
    <property type="component" value="Unassembled WGS sequence"/>
</dbReference>
<evidence type="ECO:0000256" key="1">
    <source>
        <dbReference type="SAM" id="MobiDB-lite"/>
    </source>
</evidence>
<accession>A0ABV5G5I2</accession>
<proteinExistence type="predicted"/>
<organism evidence="2 3">
    <name type="scientific">Citricoccus parietis</name>
    <dbReference type="NCBI Taxonomy" id="592307"/>
    <lineage>
        <taxon>Bacteria</taxon>
        <taxon>Bacillati</taxon>
        <taxon>Actinomycetota</taxon>
        <taxon>Actinomycetes</taxon>
        <taxon>Micrococcales</taxon>
        <taxon>Micrococcaceae</taxon>
        <taxon>Citricoccus</taxon>
    </lineage>
</organism>